<dbReference type="InterPro" id="IPR000850">
    <property type="entry name" value="Adenylat/UMP-CMP_kin"/>
</dbReference>
<dbReference type="GO" id="GO:0005524">
    <property type="term" value="F:ATP binding"/>
    <property type="evidence" value="ECO:0007669"/>
    <property type="project" value="InterPro"/>
</dbReference>
<keyword evidence="1 4" id="KW-0808">Transferase</keyword>
<comment type="similarity">
    <text evidence="4">Belongs to the adenylate kinase family.</text>
</comment>
<dbReference type="GO" id="GO:0006139">
    <property type="term" value="P:nucleobase-containing compound metabolic process"/>
    <property type="evidence" value="ECO:0007669"/>
    <property type="project" value="InterPro"/>
</dbReference>
<dbReference type="HAMAP" id="MF_00235">
    <property type="entry name" value="Adenylate_kinase_Adk"/>
    <property type="match status" value="1"/>
</dbReference>
<dbReference type="PANTHER" id="PTHR23359">
    <property type="entry name" value="NUCLEOTIDE KINASE"/>
    <property type="match status" value="1"/>
</dbReference>
<evidence type="ECO:0000313" key="7">
    <source>
        <dbReference type="RefSeq" id="XP_025019652.1"/>
    </source>
</evidence>
<reference evidence="6 7" key="1">
    <citation type="submission" date="2025-04" db="UniProtKB">
        <authorList>
            <consortium name="RefSeq"/>
        </authorList>
    </citation>
    <scope>IDENTIFICATION</scope>
    <source>
        <tissue evidence="6 7">Liver</tissue>
    </source>
</reference>
<organism evidence="5 7">
    <name type="scientific">Python bivittatus</name>
    <name type="common">Burmese python</name>
    <name type="synonym">Python molurus bivittatus</name>
    <dbReference type="NCBI Taxonomy" id="176946"/>
    <lineage>
        <taxon>Eukaryota</taxon>
        <taxon>Metazoa</taxon>
        <taxon>Chordata</taxon>
        <taxon>Craniata</taxon>
        <taxon>Vertebrata</taxon>
        <taxon>Euteleostomi</taxon>
        <taxon>Lepidosauria</taxon>
        <taxon>Squamata</taxon>
        <taxon>Bifurcata</taxon>
        <taxon>Unidentata</taxon>
        <taxon>Episquamata</taxon>
        <taxon>Toxicofera</taxon>
        <taxon>Serpentes</taxon>
        <taxon>Henophidia</taxon>
        <taxon>Pythonidae</taxon>
        <taxon>Python</taxon>
    </lineage>
</organism>
<evidence type="ECO:0000256" key="2">
    <source>
        <dbReference type="ARBA" id="ARBA00022741"/>
    </source>
</evidence>
<sequence>MGVTHCVYLPRKRFHTDGLLMTSRNCLSSLRPFCSRVICACSEKLKDSIIIFMIGGPGCGKGVQSIRLSSRYDFYHVAIGDLLREEASRSTSKGKVIRDILLKGALVPSGYILDLLTDKMLKAENSKGFFIEGFPREINQARLFEEVVGRLPNIVIMFDCSTEIMIQRLMIRSQLGQSVDDNERIIRQRLETHYTLCEPVLTYYLQKSILRNVGLYPWPFPPDSRQGRPSCWDRITLLSLVLLATLSDKDALSWPLREPHVKLGPPKE</sequence>
<dbReference type="Pfam" id="PF00406">
    <property type="entry name" value="ADK"/>
    <property type="match status" value="1"/>
</dbReference>
<dbReference type="RefSeq" id="XP_025019651.1">
    <property type="nucleotide sequence ID" value="XM_025163883.1"/>
</dbReference>
<evidence type="ECO:0000313" key="6">
    <source>
        <dbReference type="RefSeq" id="XP_025019651.1"/>
    </source>
</evidence>
<dbReference type="RefSeq" id="XP_025019652.1">
    <property type="nucleotide sequence ID" value="XM_025163884.1"/>
</dbReference>
<dbReference type="GeneID" id="103066589"/>
<evidence type="ECO:0000256" key="1">
    <source>
        <dbReference type="ARBA" id="ARBA00022679"/>
    </source>
</evidence>
<gene>
    <name evidence="6 7 8" type="primary">LOC103066589</name>
</gene>
<keyword evidence="5" id="KW-1185">Reference proteome</keyword>
<dbReference type="Gene3D" id="3.40.50.300">
    <property type="entry name" value="P-loop containing nucleotide triphosphate hydrolases"/>
    <property type="match status" value="1"/>
</dbReference>
<dbReference type="SUPFAM" id="SSF52540">
    <property type="entry name" value="P-loop containing nucleoside triphosphate hydrolases"/>
    <property type="match status" value="1"/>
</dbReference>
<keyword evidence="2" id="KW-0547">Nucleotide-binding</keyword>
<proteinExistence type="inferred from homology"/>
<evidence type="ECO:0000256" key="4">
    <source>
        <dbReference type="RuleBase" id="RU003330"/>
    </source>
</evidence>
<accession>A0A9F5IGR1</accession>
<dbReference type="CDD" id="cd01428">
    <property type="entry name" value="ADK"/>
    <property type="match status" value="1"/>
</dbReference>
<dbReference type="OrthoDB" id="442176at2759"/>
<name>A0A9F5IGR1_PYTBI</name>
<dbReference type="Proteomes" id="UP000695026">
    <property type="component" value="Unplaced"/>
</dbReference>
<keyword evidence="3 4" id="KW-0418">Kinase</keyword>
<dbReference type="PRINTS" id="PR00094">
    <property type="entry name" value="ADENYLTKNASE"/>
</dbReference>
<dbReference type="AlphaFoldDB" id="A0A9F5IGR1"/>
<dbReference type="InterPro" id="IPR027417">
    <property type="entry name" value="P-loop_NTPase"/>
</dbReference>
<dbReference type="RefSeq" id="XP_025019653.1">
    <property type="nucleotide sequence ID" value="XM_025163885.1"/>
</dbReference>
<evidence type="ECO:0000256" key="3">
    <source>
        <dbReference type="ARBA" id="ARBA00022777"/>
    </source>
</evidence>
<evidence type="ECO:0000313" key="5">
    <source>
        <dbReference type="Proteomes" id="UP000695026"/>
    </source>
</evidence>
<dbReference type="GO" id="GO:0019205">
    <property type="term" value="F:nucleobase-containing compound kinase activity"/>
    <property type="evidence" value="ECO:0007669"/>
    <property type="project" value="InterPro"/>
</dbReference>
<evidence type="ECO:0000313" key="8">
    <source>
        <dbReference type="RefSeq" id="XP_025019653.1"/>
    </source>
</evidence>
<protein>
    <submittedName>
        <fullName evidence="6 7">Adenylate kinase isoenzyme 1-like isoform X1</fullName>
    </submittedName>
</protein>